<gene>
    <name evidence="2" type="ORF">BDZ94DRAFT_1125316</name>
</gene>
<evidence type="ECO:0000313" key="3">
    <source>
        <dbReference type="Proteomes" id="UP000807353"/>
    </source>
</evidence>
<feature type="non-terminal residue" evidence="2">
    <location>
        <position position="1"/>
    </location>
</feature>
<comment type="caution">
    <text evidence="2">The sequence shown here is derived from an EMBL/GenBank/DDBJ whole genome shotgun (WGS) entry which is preliminary data.</text>
</comment>
<sequence>LRPSSLSLFALKYTYNPSKSRSTPATLSVSSPHILITWHLPRLSNPTILLLTLFNYDYADVEHRVALTKVKVVISLFPVLTRVSAGPFLAVTLDDFRVRVFSSERTPQWIQRLRGNLVYTVLNGDTFCLDDLETNVVLSTIGGRAISDDDTDEARQATDVPKSFQNGSGDSSNTYNDVLVKGAPSEEGQRQPSKGVGEEAIVSMNSSRWHIRNFKYRQYLFGTLAAQLRRSWDGERGSFVLIAKESRWVQAPRPHENS</sequence>
<feature type="compositionally biased region" description="Polar residues" evidence="1">
    <location>
        <begin position="163"/>
        <end position="174"/>
    </location>
</feature>
<dbReference type="EMBL" id="MU150229">
    <property type="protein sequence ID" value="KAF9469544.1"/>
    <property type="molecule type" value="Genomic_DNA"/>
</dbReference>
<accession>A0A9P5YJ49</accession>
<feature type="region of interest" description="Disordered" evidence="1">
    <location>
        <begin position="148"/>
        <end position="174"/>
    </location>
</feature>
<evidence type="ECO:0000256" key="1">
    <source>
        <dbReference type="SAM" id="MobiDB-lite"/>
    </source>
</evidence>
<keyword evidence="3" id="KW-1185">Reference proteome</keyword>
<protein>
    <submittedName>
        <fullName evidence="2">Uncharacterized protein</fullName>
    </submittedName>
</protein>
<reference evidence="2" key="1">
    <citation type="submission" date="2020-11" db="EMBL/GenBank/DDBJ databases">
        <authorList>
            <consortium name="DOE Joint Genome Institute"/>
            <person name="Ahrendt S."/>
            <person name="Riley R."/>
            <person name="Andreopoulos W."/>
            <person name="Labutti K."/>
            <person name="Pangilinan J."/>
            <person name="Ruiz-Duenas F.J."/>
            <person name="Barrasa J.M."/>
            <person name="Sanchez-Garcia M."/>
            <person name="Camarero S."/>
            <person name="Miyauchi S."/>
            <person name="Serrano A."/>
            <person name="Linde D."/>
            <person name="Babiker R."/>
            <person name="Drula E."/>
            <person name="Ayuso-Fernandez I."/>
            <person name="Pacheco R."/>
            <person name="Padilla G."/>
            <person name="Ferreira P."/>
            <person name="Barriuso J."/>
            <person name="Kellner H."/>
            <person name="Castanera R."/>
            <person name="Alfaro M."/>
            <person name="Ramirez L."/>
            <person name="Pisabarro A.G."/>
            <person name="Kuo A."/>
            <person name="Tritt A."/>
            <person name="Lipzen A."/>
            <person name="He G."/>
            <person name="Yan M."/>
            <person name="Ng V."/>
            <person name="Cullen D."/>
            <person name="Martin F."/>
            <person name="Rosso M.-N."/>
            <person name="Henrissat B."/>
            <person name="Hibbett D."/>
            <person name="Martinez A.T."/>
            <person name="Grigoriev I.V."/>
        </authorList>
    </citation>
    <scope>NUCLEOTIDE SEQUENCE</scope>
    <source>
        <strain evidence="2">CBS 247.69</strain>
    </source>
</reference>
<feature type="non-terminal residue" evidence="2">
    <location>
        <position position="258"/>
    </location>
</feature>
<organism evidence="2 3">
    <name type="scientific">Collybia nuda</name>
    <dbReference type="NCBI Taxonomy" id="64659"/>
    <lineage>
        <taxon>Eukaryota</taxon>
        <taxon>Fungi</taxon>
        <taxon>Dikarya</taxon>
        <taxon>Basidiomycota</taxon>
        <taxon>Agaricomycotina</taxon>
        <taxon>Agaricomycetes</taxon>
        <taxon>Agaricomycetidae</taxon>
        <taxon>Agaricales</taxon>
        <taxon>Tricholomatineae</taxon>
        <taxon>Clitocybaceae</taxon>
        <taxon>Collybia</taxon>
    </lineage>
</organism>
<proteinExistence type="predicted"/>
<dbReference type="AlphaFoldDB" id="A0A9P5YJ49"/>
<dbReference type="Proteomes" id="UP000807353">
    <property type="component" value="Unassembled WGS sequence"/>
</dbReference>
<evidence type="ECO:0000313" key="2">
    <source>
        <dbReference type="EMBL" id="KAF9469544.1"/>
    </source>
</evidence>
<name>A0A9P5YJ49_9AGAR</name>
<dbReference type="OrthoDB" id="2798046at2759"/>